<reference evidence="3 4" key="1">
    <citation type="submission" date="2023-08" db="EMBL/GenBank/DDBJ databases">
        <title>Draft genome sequence of Algoriphagus taiwanensis.</title>
        <authorList>
            <person name="Takatani N."/>
            <person name="Hosokawa M."/>
            <person name="Sawabe T."/>
        </authorList>
    </citation>
    <scope>NUCLEOTIDE SEQUENCE [LARGE SCALE GENOMIC DNA]</scope>
    <source>
        <strain evidence="3 4">JCM 19755</strain>
    </source>
</reference>
<gene>
    <name evidence="3" type="ORF">Ataiwa_03270</name>
</gene>
<dbReference type="InterPro" id="IPR001882">
    <property type="entry name" value="Biotin_BS"/>
</dbReference>
<dbReference type="PANTHER" id="PTHR45266:SF3">
    <property type="entry name" value="OXALOACETATE DECARBOXYLASE ALPHA CHAIN"/>
    <property type="match status" value="1"/>
</dbReference>
<sequence length="164" mass="18435">MFSVILQNDTHQVEKNEGFFQVNGQKLAWDIQWLGEGKIHLIKGNESMEAELIDWDRETQSMRIRLGYQTATIQLKDRFDLLLEKMGMSAAGSGALKDIKAPMPGLILDLKVKPGDEVKKGDVVLILEAMKMENIIKAPGDGVVKEVKVNLKQSVEKNQVLIQF</sequence>
<dbReference type="EMBL" id="BTPE01000001">
    <property type="protein sequence ID" value="GMQ32055.1"/>
    <property type="molecule type" value="Genomic_DNA"/>
</dbReference>
<evidence type="ECO:0000256" key="1">
    <source>
        <dbReference type="ARBA" id="ARBA00023267"/>
    </source>
</evidence>
<dbReference type="PROSITE" id="PS00188">
    <property type="entry name" value="BIOTIN"/>
    <property type="match status" value="1"/>
</dbReference>
<evidence type="ECO:0000313" key="3">
    <source>
        <dbReference type="EMBL" id="GMQ32055.1"/>
    </source>
</evidence>
<keyword evidence="4" id="KW-1185">Reference proteome</keyword>
<dbReference type="Proteomes" id="UP001307705">
    <property type="component" value="Unassembled WGS sequence"/>
</dbReference>
<evidence type="ECO:0000313" key="4">
    <source>
        <dbReference type="Proteomes" id="UP001307705"/>
    </source>
</evidence>
<dbReference type="InterPro" id="IPR050709">
    <property type="entry name" value="Biotin_Carboxyl_Carrier/Decarb"/>
</dbReference>
<comment type="caution">
    <text evidence="3">The sequence shown here is derived from an EMBL/GenBank/DDBJ whole genome shotgun (WGS) entry which is preliminary data.</text>
</comment>
<dbReference type="PANTHER" id="PTHR45266">
    <property type="entry name" value="OXALOACETATE DECARBOXYLASE ALPHA CHAIN"/>
    <property type="match status" value="1"/>
</dbReference>
<evidence type="ECO:0000259" key="2">
    <source>
        <dbReference type="PROSITE" id="PS50968"/>
    </source>
</evidence>
<dbReference type="InterPro" id="IPR011053">
    <property type="entry name" value="Single_hybrid_motif"/>
</dbReference>
<keyword evidence="1" id="KW-0092">Biotin</keyword>
<protein>
    <recommendedName>
        <fullName evidence="2">Lipoyl-binding domain-containing protein</fullName>
    </recommendedName>
</protein>
<proteinExistence type="predicted"/>
<dbReference type="Gene3D" id="2.40.50.100">
    <property type="match status" value="1"/>
</dbReference>
<dbReference type="InterPro" id="IPR000089">
    <property type="entry name" value="Biotin_lipoyl"/>
</dbReference>
<dbReference type="PROSITE" id="PS50968">
    <property type="entry name" value="BIOTINYL_LIPOYL"/>
    <property type="match status" value="1"/>
</dbReference>
<accession>A0ABQ6PXM5</accession>
<name>A0ABQ6PXM5_9BACT</name>
<dbReference type="SUPFAM" id="SSF51230">
    <property type="entry name" value="Single hybrid motif"/>
    <property type="match status" value="1"/>
</dbReference>
<dbReference type="RefSeq" id="WP_338226896.1">
    <property type="nucleotide sequence ID" value="NZ_BTPE01000001.1"/>
</dbReference>
<organism evidence="3 4">
    <name type="scientific">Algoriphagus taiwanensis</name>
    <dbReference type="NCBI Taxonomy" id="1445656"/>
    <lineage>
        <taxon>Bacteria</taxon>
        <taxon>Pseudomonadati</taxon>
        <taxon>Bacteroidota</taxon>
        <taxon>Cytophagia</taxon>
        <taxon>Cytophagales</taxon>
        <taxon>Cyclobacteriaceae</taxon>
        <taxon>Algoriphagus</taxon>
    </lineage>
</organism>
<dbReference type="Pfam" id="PF00364">
    <property type="entry name" value="Biotin_lipoyl"/>
    <property type="match status" value="1"/>
</dbReference>
<feature type="domain" description="Lipoyl-binding" evidence="2">
    <location>
        <begin position="83"/>
        <end position="164"/>
    </location>
</feature>
<dbReference type="CDD" id="cd06850">
    <property type="entry name" value="biotinyl_domain"/>
    <property type="match status" value="1"/>
</dbReference>